<gene>
    <name evidence="2" type="ORF">ADK37_30875</name>
</gene>
<evidence type="ECO:0000256" key="1">
    <source>
        <dbReference type="SAM" id="SignalP"/>
    </source>
</evidence>
<keyword evidence="3" id="KW-1185">Reference proteome</keyword>
<dbReference type="OrthoDB" id="4331642at2"/>
<name>A0A0L8KZK8_9ACTN</name>
<feature type="signal peptide" evidence="1">
    <location>
        <begin position="1"/>
        <end position="27"/>
    </location>
</feature>
<proteinExistence type="predicted"/>
<comment type="caution">
    <text evidence="2">The sequence shown here is derived from an EMBL/GenBank/DDBJ whole genome shotgun (WGS) entry which is preliminary data.</text>
</comment>
<dbReference type="EMBL" id="LGUS01000197">
    <property type="protein sequence ID" value="KOG31372.1"/>
    <property type="molecule type" value="Genomic_DNA"/>
</dbReference>
<dbReference type="AlphaFoldDB" id="A0A0L8KZK8"/>
<dbReference type="RefSeq" id="WP_030040690.1">
    <property type="nucleotide sequence ID" value="NZ_KL575601.1"/>
</dbReference>
<feature type="chain" id="PRO_5011858707" evidence="1">
    <location>
        <begin position="28"/>
        <end position="152"/>
    </location>
</feature>
<evidence type="ECO:0000313" key="3">
    <source>
        <dbReference type="Proteomes" id="UP000037251"/>
    </source>
</evidence>
<dbReference type="PATRIC" id="fig|67356.5.peg.6608"/>
<sequence>MRKTLAAAATLGLAGLAVIVPTSGAQAATPCDNAWNSATNGYFYAYANDNCSGYLGSAEGADSNWGNSQGSFQGGDTNNAESILHKGTSGLAVQVFNGTGEDWAGGHTCIKKSEYYMSSLNGFSFTSGYDVDNEISSHRWVAEGSCGKFLDS</sequence>
<reference evidence="3" key="1">
    <citation type="submission" date="2015-07" db="EMBL/GenBank/DDBJ databases">
        <authorList>
            <person name="Ju K.-S."/>
            <person name="Doroghazi J.R."/>
            <person name="Metcalf W.W."/>
        </authorList>
    </citation>
    <scope>NUCLEOTIDE SEQUENCE [LARGE SCALE GENOMIC DNA]</scope>
    <source>
        <strain evidence="3">NRRL 2290</strain>
    </source>
</reference>
<accession>A0A0L8KZK8</accession>
<dbReference type="Proteomes" id="UP000037251">
    <property type="component" value="Unassembled WGS sequence"/>
</dbReference>
<dbReference type="eggNOG" id="ENOG5031P1K">
    <property type="taxonomic scope" value="Bacteria"/>
</dbReference>
<evidence type="ECO:0000313" key="2">
    <source>
        <dbReference type="EMBL" id="KOG31372.1"/>
    </source>
</evidence>
<protein>
    <submittedName>
        <fullName evidence="2">Uncharacterized protein</fullName>
    </submittedName>
</protein>
<keyword evidence="1" id="KW-0732">Signal</keyword>
<organism evidence="2 3">
    <name type="scientific">Streptomyces resistomycificus</name>
    <dbReference type="NCBI Taxonomy" id="67356"/>
    <lineage>
        <taxon>Bacteria</taxon>
        <taxon>Bacillati</taxon>
        <taxon>Actinomycetota</taxon>
        <taxon>Actinomycetes</taxon>
        <taxon>Kitasatosporales</taxon>
        <taxon>Streptomycetaceae</taxon>
        <taxon>Streptomyces</taxon>
        <taxon>Streptomyces aurantiacus group</taxon>
    </lineage>
</organism>